<keyword evidence="4 6" id="KW-0472">Membrane</keyword>
<keyword evidence="3 6" id="KW-1133">Transmembrane helix</keyword>
<evidence type="ECO:0000256" key="2">
    <source>
        <dbReference type="ARBA" id="ARBA00022692"/>
    </source>
</evidence>
<feature type="transmembrane region" description="Helical" evidence="6">
    <location>
        <begin position="439"/>
        <end position="464"/>
    </location>
</feature>
<gene>
    <name evidence="8" type="primary">Piso0_002093</name>
    <name evidence="8" type="ORF">GNLVRS01_PISO0J04519g</name>
</gene>
<dbReference type="STRING" id="559304.G8YBN9"/>
<reference evidence="8 9" key="1">
    <citation type="journal article" date="2012" name="G3 (Bethesda)">
        <title>Pichia sorbitophila, an interspecies yeast hybrid reveals early steps of genome resolution following polyploidization.</title>
        <authorList>
            <person name="Leh Louis V."/>
            <person name="Despons L."/>
            <person name="Friedrich A."/>
            <person name="Martin T."/>
            <person name="Durrens P."/>
            <person name="Casaregola S."/>
            <person name="Neuveglise C."/>
            <person name="Fairhead C."/>
            <person name="Marck C."/>
            <person name="Cruz J.A."/>
            <person name="Straub M.L."/>
            <person name="Kugler V."/>
            <person name="Sacerdot C."/>
            <person name="Uzunov Z."/>
            <person name="Thierry A."/>
            <person name="Weiss S."/>
            <person name="Bleykasten C."/>
            <person name="De Montigny J."/>
            <person name="Jacques N."/>
            <person name="Jung P."/>
            <person name="Lemaire M."/>
            <person name="Mallet S."/>
            <person name="Morel G."/>
            <person name="Richard G.F."/>
            <person name="Sarkar A."/>
            <person name="Savel G."/>
            <person name="Schacherer J."/>
            <person name="Seret M.L."/>
            <person name="Talla E."/>
            <person name="Samson G."/>
            <person name="Jubin C."/>
            <person name="Poulain J."/>
            <person name="Vacherie B."/>
            <person name="Barbe V."/>
            <person name="Pelletier E."/>
            <person name="Sherman D.J."/>
            <person name="Westhof E."/>
            <person name="Weissenbach J."/>
            <person name="Baret P.V."/>
            <person name="Wincker P."/>
            <person name="Gaillardin C."/>
            <person name="Dujon B."/>
            <person name="Souciet J.L."/>
        </authorList>
    </citation>
    <scope>NUCLEOTIDE SEQUENCE [LARGE SCALE GENOMIC DNA]</scope>
    <source>
        <strain evidence="9">ATCC MYA-4447 / BCRC 22081 / CBS 7064 / NBRC 10061 / NRRL Y-12695</strain>
    </source>
</reference>
<dbReference type="OMA" id="GNYFMRY"/>
<feature type="transmembrane region" description="Helical" evidence="6">
    <location>
        <begin position="265"/>
        <end position="285"/>
    </location>
</feature>
<dbReference type="PANTHER" id="PTHR23502">
    <property type="entry name" value="MAJOR FACILITATOR SUPERFAMILY"/>
    <property type="match status" value="1"/>
</dbReference>
<dbReference type="eggNOG" id="KOG0255">
    <property type="taxonomic scope" value="Eukaryota"/>
</dbReference>
<dbReference type="EMBL" id="FO082050">
    <property type="protein sequence ID" value="CCE82370.1"/>
    <property type="molecule type" value="Genomic_DNA"/>
</dbReference>
<evidence type="ECO:0000256" key="3">
    <source>
        <dbReference type="ARBA" id="ARBA00022989"/>
    </source>
</evidence>
<proteinExistence type="predicted"/>
<dbReference type="InterPro" id="IPR020846">
    <property type="entry name" value="MFS_dom"/>
</dbReference>
<dbReference type="PANTHER" id="PTHR23502:SF64">
    <property type="entry name" value="TRANSPORTER, PUTATIVE (AFU_ORTHOLOGUE AFUA_3G11760)-RELATED"/>
    <property type="match status" value="1"/>
</dbReference>
<comment type="subcellular location">
    <subcellularLocation>
        <location evidence="1">Membrane</location>
        <topology evidence="1">Multi-pass membrane protein</topology>
    </subcellularLocation>
</comment>
<evidence type="ECO:0000256" key="4">
    <source>
        <dbReference type="ARBA" id="ARBA00023136"/>
    </source>
</evidence>
<evidence type="ECO:0000313" key="9">
    <source>
        <dbReference type="Proteomes" id="UP000005222"/>
    </source>
</evidence>
<protein>
    <submittedName>
        <fullName evidence="8">Piso0_002093 protein</fullName>
    </submittedName>
</protein>
<dbReference type="Proteomes" id="UP000005222">
    <property type="component" value="Chromosome J"/>
</dbReference>
<feature type="domain" description="Major facilitator superfamily (MFS) profile" evidence="7">
    <location>
        <begin position="54"/>
        <end position="470"/>
    </location>
</feature>
<evidence type="ECO:0000313" key="8">
    <source>
        <dbReference type="EMBL" id="CCE82370.1"/>
    </source>
</evidence>
<evidence type="ECO:0000256" key="5">
    <source>
        <dbReference type="SAM" id="MobiDB-lite"/>
    </source>
</evidence>
<feature type="transmembrane region" description="Helical" evidence="6">
    <location>
        <begin position="346"/>
        <end position="367"/>
    </location>
</feature>
<dbReference type="GO" id="GO:0005886">
    <property type="term" value="C:plasma membrane"/>
    <property type="evidence" value="ECO:0007669"/>
    <property type="project" value="TreeGrafter"/>
</dbReference>
<accession>G8YBN9</accession>
<dbReference type="PROSITE" id="PS50850">
    <property type="entry name" value="MFS"/>
    <property type="match status" value="1"/>
</dbReference>
<sequence length="486" mass="53479">MSESHHEKDTDSSASKQVDRQITHISSEEKGLSVDEMTDEQFYARLSPNRKRIIVIIVSISCLVSPLSSLAFLPAISEIATQFHTSATVINISSAAYCVVMAVSPCLMGPLGDIYGRRIIFLACLTLYTATSVCVAVSQNLSMFFVFRCLTALSGTAFFATGSSVIGDIYPPTERGNAIGWVLSGSQLGPAFGPCLGGIIVNFTSWRVIFWVLAGLGLFVLVMAFCFLIETGRFLKYKQLSSHTNSKFVFVPYNPFRVVVALRHISLILAGMISVSLHYNMYALLTPIRYVMNPRFKLEEPIYAGLFYLAPGVGYLVGSFMGGRWADYHVRKYINKRGRRVPEDRLRSAIIAHGLALPGSILIYGWTLDKEKGGMVVPVVCMFVCGIAQTICFPSVNTYCVDSMPHLKGDAIASNYMIRFLAAAVASATILTQINHIGIGWTCTISAFVLWLGFLSNAILVVFGERLRGEDPKKSSEIEFQSQSKY</sequence>
<dbReference type="Gene3D" id="1.20.1250.20">
    <property type="entry name" value="MFS general substrate transporter like domains"/>
    <property type="match status" value="1"/>
</dbReference>
<dbReference type="InterPro" id="IPR011701">
    <property type="entry name" value="MFS"/>
</dbReference>
<dbReference type="AlphaFoldDB" id="G8YBN9"/>
<evidence type="ECO:0000256" key="6">
    <source>
        <dbReference type="SAM" id="Phobius"/>
    </source>
</evidence>
<feature type="transmembrane region" description="Helical" evidence="6">
    <location>
        <begin position="373"/>
        <end position="396"/>
    </location>
</feature>
<evidence type="ECO:0000256" key="1">
    <source>
        <dbReference type="ARBA" id="ARBA00004141"/>
    </source>
</evidence>
<dbReference type="HOGENOM" id="CLU_008455_8_0_1"/>
<feature type="transmembrane region" description="Helical" evidence="6">
    <location>
        <begin position="416"/>
        <end position="433"/>
    </location>
</feature>
<keyword evidence="2 6" id="KW-0812">Transmembrane</keyword>
<name>G8YBN9_PICSO</name>
<feature type="transmembrane region" description="Helical" evidence="6">
    <location>
        <begin position="178"/>
        <end position="203"/>
    </location>
</feature>
<feature type="transmembrane region" description="Helical" evidence="6">
    <location>
        <begin position="88"/>
        <end position="107"/>
    </location>
</feature>
<dbReference type="OrthoDB" id="3066029at2759"/>
<feature type="transmembrane region" description="Helical" evidence="6">
    <location>
        <begin position="209"/>
        <end position="229"/>
    </location>
</feature>
<evidence type="ECO:0000259" key="7">
    <source>
        <dbReference type="PROSITE" id="PS50850"/>
    </source>
</evidence>
<organism evidence="8 9">
    <name type="scientific">Pichia sorbitophila (strain ATCC MYA-4447 / BCRC 22081 / CBS 7064 / NBRC 10061 / NRRL Y-12695)</name>
    <name type="common">Hybrid yeast</name>
    <dbReference type="NCBI Taxonomy" id="559304"/>
    <lineage>
        <taxon>Eukaryota</taxon>
        <taxon>Fungi</taxon>
        <taxon>Dikarya</taxon>
        <taxon>Ascomycota</taxon>
        <taxon>Saccharomycotina</taxon>
        <taxon>Pichiomycetes</taxon>
        <taxon>Debaryomycetaceae</taxon>
        <taxon>Millerozyma</taxon>
    </lineage>
</organism>
<keyword evidence="9" id="KW-1185">Reference proteome</keyword>
<dbReference type="GO" id="GO:0022857">
    <property type="term" value="F:transmembrane transporter activity"/>
    <property type="evidence" value="ECO:0007669"/>
    <property type="project" value="InterPro"/>
</dbReference>
<feature type="transmembrane region" description="Helical" evidence="6">
    <location>
        <begin position="53"/>
        <end position="76"/>
    </location>
</feature>
<feature type="transmembrane region" description="Helical" evidence="6">
    <location>
        <begin position="145"/>
        <end position="166"/>
    </location>
</feature>
<dbReference type="InterPro" id="IPR036259">
    <property type="entry name" value="MFS_trans_sf"/>
</dbReference>
<feature type="transmembrane region" description="Helical" evidence="6">
    <location>
        <begin position="305"/>
        <end position="326"/>
    </location>
</feature>
<dbReference type="Pfam" id="PF07690">
    <property type="entry name" value="MFS_1"/>
    <property type="match status" value="1"/>
</dbReference>
<feature type="region of interest" description="Disordered" evidence="5">
    <location>
        <begin position="1"/>
        <end position="21"/>
    </location>
</feature>
<dbReference type="SUPFAM" id="SSF103473">
    <property type="entry name" value="MFS general substrate transporter"/>
    <property type="match status" value="1"/>
</dbReference>
<dbReference type="InParanoid" id="G8YBN9"/>
<feature type="transmembrane region" description="Helical" evidence="6">
    <location>
        <begin position="119"/>
        <end position="139"/>
    </location>
</feature>